<gene>
    <name evidence="1" type="ORF">LPJ66_005550</name>
</gene>
<sequence length="833" mass="92117">MDNLEVGDTKTSVQQFLDGNFTTLDSLELVDELLRDAESTHALLGDELRAAHEEKQSLLKEGIDLVERVHNESLKFIDVHSEVVGSSTDENVSAWQFRDGTEAMELVAKLAAELETYERLGESKKYIDVVVDMEQAKEHVKHNLTKDPQSVLAACTRTFEILAANGSSGQGANDDIDLGTTSNLKEYARQSAKQIWDDAEGAAASAQSKALSKLGWPGKMDMSSTAAVVAFDASFSMLLNLDRILHDSRETLSRNKMDLRNGKTSPLPLEHMARAVDIRMRYHFESARETNRADKPEWWLSQVLSTLRSIVPFLEAHVQWLYDGTALERLDMRNEFIRLLLPIVRRKLAHDRPDYLKMGMVIAHVASELADFEHTLQEVYFFDGPSVLQELLSDIELLAAWIEAERSSAVKSYMDTIAEPGAFDLVYDGDVLGADDPKPSRIAENVVLLVEDIAERYSVVPSCMHQLQLLSTAQFPIIIALVEDVEAEIDEFSRISLAFIRDTTAGIASGAATTTAQSSLITQLGRLASWYQTVWYVEEAACDWNNSALYVDMWAAVCRRAQALGSSADPRDWREDCDSWSEEDRKLLDSQTELISSAENDDWLDGGIWERSIGTLRELKQRVLDLISRAVNKDVIGQMRAYRNKSNWAFSSTGVDAANDVSTELGALMPELAVLVSSLASILPFTAFVRVTRLLADKMDTLLVERVACNHTFNAQGGRQFAKDVSALSQVLFASAARTAFKSSTQRSLPKAKECGLILSCGVDGAASPGVAGSGMVLSLEEWTPAIMDPATDSQEAMLVLKKLGINSLSLEQARQLVKNRADFAPANVFETP</sequence>
<keyword evidence="2" id="KW-1185">Reference proteome</keyword>
<dbReference type="Proteomes" id="UP001150581">
    <property type="component" value="Unassembled WGS sequence"/>
</dbReference>
<accession>A0ACC1IMB4</accession>
<organism evidence="1 2">
    <name type="scientific">Kickxella alabastrina</name>
    <dbReference type="NCBI Taxonomy" id="61397"/>
    <lineage>
        <taxon>Eukaryota</taxon>
        <taxon>Fungi</taxon>
        <taxon>Fungi incertae sedis</taxon>
        <taxon>Zoopagomycota</taxon>
        <taxon>Kickxellomycotina</taxon>
        <taxon>Kickxellomycetes</taxon>
        <taxon>Kickxellales</taxon>
        <taxon>Kickxellaceae</taxon>
        <taxon>Kickxella</taxon>
    </lineage>
</organism>
<evidence type="ECO:0000313" key="2">
    <source>
        <dbReference type="Proteomes" id="UP001150581"/>
    </source>
</evidence>
<proteinExistence type="predicted"/>
<comment type="caution">
    <text evidence="1">The sequence shown here is derived from an EMBL/GenBank/DDBJ whole genome shotgun (WGS) entry which is preliminary data.</text>
</comment>
<evidence type="ECO:0000313" key="1">
    <source>
        <dbReference type="EMBL" id="KAJ1893797.1"/>
    </source>
</evidence>
<name>A0ACC1IMB4_9FUNG</name>
<dbReference type="EMBL" id="JANBPG010000786">
    <property type="protein sequence ID" value="KAJ1893797.1"/>
    <property type="molecule type" value="Genomic_DNA"/>
</dbReference>
<reference evidence="1" key="1">
    <citation type="submission" date="2022-07" db="EMBL/GenBank/DDBJ databases">
        <title>Phylogenomic reconstructions and comparative analyses of Kickxellomycotina fungi.</title>
        <authorList>
            <person name="Reynolds N.K."/>
            <person name="Stajich J.E."/>
            <person name="Barry K."/>
            <person name="Grigoriev I.V."/>
            <person name="Crous P."/>
            <person name="Smith M.E."/>
        </authorList>
    </citation>
    <scope>NUCLEOTIDE SEQUENCE</scope>
    <source>
        <strain evidence="1">Benny 63K</strain>
    </source>
</reference>
<protein>
    <submittedName>
        <fullName evidence="1">Uncharacterized protein</fullName>
    </submittedName>
</protein>